<name>A0A0A0HXF2_CLONO</name>
<gene>
    <name evidence="1" type="ORF">Z968_12380</name>
</gene>
<protein>
    <recommendedName>
        <fullName evidence="3">CRISPR-associated protein</fullName>
    </recommendedName>
</protein>
<dbReference type="InterPro" id="IPR023825">
    <property type="entry name" value="CRISPR-assoc_RAMP_BGP1436"/>
</dbReference>
<dbReference type="Proteomes" id="UP000030012">
    <property type="component" value="Unassembled WGS sequence"/>
</dbReference>
<proteinExistence type="predicted"/>
<sequence length="430" mass="51162">MSKNSSNKNFDYASAPYNFIPFPDKVAYRHNINDLTHDKFYKNLKSGYIEYSIKTLTPLFVDNGKGEFFKINDEYVIPAGTVRGKVYSNAEILSSSYPRFIKDKMFWHRGCFEDTVLKDVYEKKVKPNKNDKINKYVRAGYLKRENGKWIIQPTVKVGEKNFEIIKEERLTYLRKYLNDNSYMYMDNKYKEDTKKDFWKEIDNLRKQKYKKEQLLNKYLNTGFKPYFKNVVYWVSDENVNIKCILGNKYKKFENTKYGMLMNSNNLSYKQVHYLIYEEDEKAYPIEIQQHIINQYNINVKLRQNGEIKGFNSSEIKKRKRMPIFYIVDEKGQILSVGFTPYLKIPYKNSIKQLISVNKDNKLDYVQALFGFSNENLNEKDKDGYSLKGRLSFTNAKLVKENKNIKFINRINKVLSDPKPTSFQLYLKQEP</sequence>
<dbReference type="AlphaFoldDB" id="A0A0A0HXF2"/>
<comment type="caution">
    <text evidence="1">The sequence shown here is derived from an EMBL/GenBank/DDBJ whole genome shotgun (WGS) entry which is preliminary data.</text>
</comment>
<evidence type="ECO:0008006" key="3">
    <source>
        <dbReference type="Google" id="ProtNLM"/>
    </source>
</evidence>
<dbReference type="EMBL" id="JENJ01000091">
    <property type="protein sequence ID" value="KGM93874.1"/>
    <property type="molecule type" value="Genomic_DNA"/>
</dbReference>
<organism evidence="1 2">
    <name type="scientific">Clostridium novyi A str. 4552</name>
    <dbReference type="NCBI Taxonomy" id="1444289"/>
    <lineage>
        <taxon>Bacteria</taxon>
        <taxon>Bacillati</taxon>
        <taxon>Bacillota</taxon>
        <taxon>Clostridia</taxon>
        <taxon>Eubacteriales</taxon>
        <taxon>Clostridiaceae</taxon>
        <taxon>Clostridium</taxon>
    </lineage>
</organism>
<dbReference type="RefSeq" id="WP_039256294.1">
    <property type="nucleotide sequence ID" value="NZ_JENJ01000091.1"/>
</dbReference>
<accession>A0A0A0HXF2</accession>
<dbReference type="OrthoDB" id="5362408at2"/>
<evidence type="ECO:0000313" key="1">
    <source>
        <dbReference type="EMBL" id="KGM93874.1"/>
    </source>
</evidence>
<dbReference type="NCBIfam" id="TIGR03986">
    <property type="entry name" value="TIGR03986 family CRISPR-associated RAMP protein"/>
    <property type="match status" value="1"/>
</dbReference>
<evidence type="ECO:0000313" key="2">
    <source>
        <dbReference type="Proteomes" id="UP000030012"/>
    </source>
</evidence>
<reference evidence="1 2" key="1">
    <citation type="submission" date="2014-01" db="EMBL/GenBank/DDBJ databases">
        <title>Plasmidome dynamics in the species complex Clostridium novyi sensu lato converts strains of independent lineages into distinctly different pathogens.</title>
        <authorList>
            <person name="Skarin H."/>
            <person name="Segerman B."/>
        </authorList>
    </citation>
    <scope>NUCLEOTIDE SEQUENCE [LARGE SCALE GENOMIC DNA]</scope>
    <source>
        <strain evidence="1 2">4552</strain>
    </source>
</reference>
<feature type="non-terminal residue" evidence="1">
    <location>
        <position position="430"/>
    </location>
</feature>